<feature type="region of interest" description="Disordered" evidence="1">
    <location>
        <begin position="1"/>
        <end position="72"/>
    </location>
</feature>
<accession>A0AA41UXR9</accession>
<feature type="compositionally biased region" description="Basic and acidic residues" evidence="1">
    <location>
        <begin position="125"/>
        <end position="141"/>
    </location>
</feature>
<name>A0AA41UXR9_PAPNU</name>
<feature type="compositionally biased region" description="Basic and acidic residues" evidence="1">
    <location>
        <begin position="28"/>
        <end position="72"/>
    </location>
</feature>
<comment type="caution">
    <text evidence="2">The sequence shown here is derived from an EMBL/GenBank/DDBJ whole genome shotgun (WGS) entry which is preliminary data.</text>
</comment>
<proteinExistence type="predicted"/>
<sequence>MGGCASRPKDLNSAPATLPGENTVPEPAIKDVEVETQAEEKKTGDDVQKEEPLVDLSEPTKEPKVETEEPKDAIKDLVSEITVPSDEKKTEELKVEAVNETKEQKPVVAEVTSDEAVKSEAVVVEEQKTEEKKDDAPLVVA</sequence>
<organism evidence="2 3">
    <name type="scientific">Papaver nudicaule</name>
    <name type="common">Iceland poppy</name>
    <dbReference type="NCBI Taxonomy" id="74823"/>
    <lineage>
        <taxon>Eukaryota</taxon>
        <taxon>Viridiplantae</taxon>
        <taxon>Streptophyta</taxon>
        <taxon>Embryophyta</taxon>
        <taxon>Tracheophyta</taxon>
        <taxon>Spermatophyta</taxon>
        <taxon>Magnoliopsida</taxon>
        <taxon>Ranunculales</taxon>
        <taxon>Papaveraceae</taxon>
        <taxon>Papaveroideae</taxon>
        <taxon>Papaver</taxon>
    </lineage>
</organism>
<reference evidence="2" key="1">
    <citation type="submission" date="2022-03" db="EMBL/GenBank/DDBJ databases">
        <title>A functionally conserved STORR gene fusion in Papaver species that diverged 16.8 million years ago.</title>
        <authorList>
            <person name="Catania T."/>
        </authorList>
    </citation>
    <scope>NUCLEOTIDE SEQUENCE</scope>
    <source>
        <strain evidence="2">S-191538</strain>
    </source>
</reference>
<evidence type="ECO:0000256" key="1">
    <source>
        <dbReference type="SAM" id="MobiDB-lite"/>
    </source>
</evidence>
<dbReference type="AlphaFoldDB" id="A0AA41UXR9"/>
<protein>
    <submittedName>
        <fullName evidence="2">Uncharacterized protein</fullName>
    </submittedName>
</protein>
<keyword evidence="3" id="KW-1185">Reference proteome</keyword>
<dbReference type="Proteomes" id="UP001177140">
    <property type="component" value="Unassembled WGS sequence"/>
</dbReference>
<feature type="region of interest" description="Disordered" evidence="1">
    <location>
        <begin position="122"/>
        <end position="141"/>
    </location>
</feature>
<evidence type="ECO:0000313" key="3">
    <source>
        <dbReference type="Proteomes" id="UP001177140"/>
    </source>
</evidence>
<gene>
    <name evidence="2" type="ORF">MKW94_013269</name>
</gene>
<evidence type="ECO:0000313" key="2">
    <source>
        <dbReference type="EMBL" id="MCL7026720.1"/>
    </source>
</evidence>
<dbReference type="EMBL" id="JAJJMA010060425">
    <property type="protein sequence ID" value="MCL7026720.1"/>
    <property type="molecule type" value="Genomic_DNA"/>
</dbReference>